<evidence type="ECO:0000256" key="6">
    <source>
        <dbReference type="ARBA" id="ARBA00023242"/>
    </source>
</evidence>
<evidence type="ECO:0000313" key="9">
    <source>
        <dbReference type="EMBL" id="KAL0075555.1"/>
    </source>
</evidence>
<feature type="compositionally biased region" description="Low complexity" evidence="7">
    <location>
        <begin position="547"/>
        <end position="566"/>
    </location>
</feature>
<evidence type="ECO:0000256" key="3">
    <source>
        <dbReference type="ARBA" id="ARBA00023015"/>
    </source>
</evidence>
<accession>A0ABR3AJ53</accession>
<keyword evidence="3" id="KW-0805">Transcription regulation</keyword>
<feature type="compositionally biased region" description="Polar residues" evidence="7">
    <location>
        <begin position="598"/>
        <end position="609"/>
    </location>
</feature>
<gene>
    <name evidence="9" type="ORF">J3Q64DRAFT_1666967</name>
</gene>
<dbReference type="EMBL" id="JBCLYO010000035">
    <property type="protein sequence ID" value="KAL0075555.1"/>
    <property type="molecule type" value="Genomic_DNA"/>
</dbReference>
<evidence type="ECO:0000313" key="10">
    <source>
        <dbReference type="Proteomes" id="UP001448207"/>
    </source>
</evidence>
<comment type="caution">
    <text evidence="9">The sequence shown here is derived from an EMBL/GenBank/DDBJ whole genome shotgun (WGS) entry which is preliminary data.</text>
</comment>
<evidence type="ECO:0000256" key="2">
    <source>
        <dbReference type="ARBA" id="ARBA00022833"/>
    </source>
</evidence>
<evidence type="ECO:0000256" key="5">
    <source>
        <dbReference type="ARBA" id="ARBA00023163"/>
    </source>
</evidence>
<feature type="compositionally biased region" description="Pro residues" evidence="7">
    <location>
        <begin position="570"/>
        <end position="584"/>
    </location>
</feature>
<feature type="compositionally biased region" description="Basic and acidic residues" evidence="7">
    <location>
        <begin position="524"/>
        <end position="535"/>
    </location>
</feature>
<keyword evidence="6" id="KW-0539">Nucleus</keyword>
<proteinExistence type="predicted"/>
<reference evidence="9 10" key="1">
    <citation type="submission" date="2024-04" db="EMBL/GenBank/DDBJ databases">
        <title>Symmetric and asymmetric DNA N6-adenine methylation regulates different biological responses in Mucorales.</title>
        <authorList>
            <consortium name="Lawrence Berkeley National Laboratory"/>
            <person name="Lax C."/>
            <person name="Mondo S.J."/>
            <person name="Osorio-Concepcion M."/>
            <person name="Muszewska A."/>
            <person name="Corrochano-Luque M."/>
            <person name="Gutierrez G."/>
            <person name="Riley R."/>
            <person name="Lipzen A."/>
            <person name="Guo J."/>
            <person name="Hundley H."/>
            <person name="Amirebrahimi M."/>
            <person name="Ng V."/>
            <person name="Lorenzo-Gutierrez D."/>
            <person name="Binder U."/>
            <person name="Yang J."/>
            <person name="Song Y."/>
            <person name="Canovas D."/>
            <person name="Navarro E."/>
            <person name="Freitag M."/>
            <person name="Gabaldon T."/>
            <person name="Grigoriev I.V."/>
            <person name="Corrochano L.M."/>
            <person name="Nicolas F.E."/>
            <person name="Garre V."/>
        </authorList>
    </citation>
    <scope>NUCLEOTIDE SEQUENCE [LARGE SCALE GENOMIC DNA]</scope>
    <source>
        <strain evidence="9 10">L51</strain>
    </source>
</reference>
<evidence type="ECO:0000256" key="4">
    <source>
        <dbReference type="ARBA" id="ARBA00023125"/>
    </source>
</evidence>
<organism evidence="9 10">
    <name type="scientific">Phycomyces blakesleeanus</name>
    <dbReference type="NCBI Taxonomy" id="4837"/>
    <lineage>
        <taxon>Eukaryota</taxon>
        <taxon>Fungi</taxon>
        <taxon>Fungi incertae sedis</taxon>
        <taxon>Mucoromycota</taxon>
        <taxon>Mucoromycotina</taxon>
        <taxon>Mucoromycetes</taxon>
        <taxon>Mucorales</taxon>
        <taxon>Phycomycetaceae</taxon>
        <taxon>Phycomyces</taxon>
    </lineage>
</organism>
<dbReference type="InterPro" id="IPR007219">
    <property type="entry name" value="XnlR_reg_dom"/>
</dbReference>
<keyword evidence="5" id="KW-0804">Transcription</keyword>
<dbReference type="CDD" id="cd12148">
    <property type="entry name" value="fungal_TF_MHR"/>
    <property type="match status" value="1"/>
</dbReference>
<sequence length="736" mass="82547">MSSDRVQYLGELSSLQFFSNKMQLEGLCHDIWSGQKIRKFGKQVVLVKDTGGITDIQDTDIIPDSFRQPSDVHYWIYSVTGADQHTCDRLLKIYFANIHPVLPVVNKPEFLKQYRDQADTYPSAELLNAMLGAAARFVECESHSQRSKVYRPPDTAWDVPLGWSDQFFDKAQALISASAAHPTLSKVQAVILIHNHSGNMDSKSSACWLMGGLAIRLAQGLGLNRNCEEWDISESEKQTRKRLWWALYVTDRFHSASLGRPISIRDEDNDVGYPDATASWREVLDLPKELDGKEITRFPSATYQPASIEGRVEFYQLFVQLVKLSEILGRILQGLYTPKAQKVSHDHGSDAIVSMLDHELTEWRFAYPKALESAHFDDFNEKDGYLAPVSASILLCYFSLLILLHRPFIERISPGKTKARPSYSSFRIGTSAATRGMRIASQMKVRDFLMFPYSFGLYPVLQCCLIHMYNTKNPDIRISSPAMSDLAKGLALVERLQEMSSTARRLHGLLSIVMSNKDIEVGKPAAVDHSDDRKNSIQRQTEVEPGSLSLSSSLSSSSAVAASPSVHNMNPPPKSLSHPLPPQSMPYTNNNNSSNSNYMYSQPGLSETMISPFDTHSATSTPSPTSTGEAFTLKQFGFNIPGEQNMADLDSYQQNMSIFSGIDFLPSFSMYPPFGNEPRSLEINNVTGQNNVNLSNNVFRNNPNNPFWGIPSSMDWTEWNEWNQRTQGSATWQPLN</sequence>
<dbReference type="Proteomes" id="UP001448207">
    <property type="component" value="Unassembled WGS sequence"/>
</dbReference>
<name>A0ABR3AJ53_PHYBL</name>
<dbReference type="InterPro" id="IPR051615">
    <property type="entry name" value="Transcr_Regulatory_Elem"/>
</dbReference>
<feature type="domain" description="Xylanolytic transcriptional activator regulatory" evidence="8">
    <location>
        <begin position="207"/>
        <end position="280"/>
    </location>
</feature>
<feature type="region of interest" description="Disordered" evidence="7">
    <location>
        <begin position="524"/>
        <end position="626"/>
    </location>
</feature>
<dbReference type="PANTHER" id="PTHR31313:SF81">
    <property type="entry name" value="TY1 ENHANCER ACTIVATOR"/>
    <property type="match status" value="1"/>
</dbReference>
<protein>
    <submittedName>
        <fullName evidence="9">Fungal-specific transcription factor domain-containing protein</fullName>
    </submittedName>
</protein>
<dbReference type="Pfam" id="PF04082">
    <property type="entry name" value="Fungal_trans"/>
    <property type="match status" value="1"/>
</dbReference>
<dbReference type="SMART" id="SM00906">
    <property type="entry name" value="Fungal_trans"/>
    <property type="match status" value="1"/>
</dbReference>
<feature type="compositionally biased region" description="Low complexity" evidence="7">
    <location>
        <begin position="617"/>
        <end position="626"/>
    </location>
</feature>
<dbReference type="PANTHER" id="PTHR31313">
    <property type="entry name" value="TY1 ENHANCER ACTIVATOR"/>
    <property type="match status" value="1"/>
</dbReference>
<evidence type="ECO:0000256" key="7">
    <source>
        <dbReference type="SAM" id="MobiDB-lite"/>
    </source>
</evidence>
<keyword evidence="2" id="KW-0862">Zinc</keyword>
<keyword evidence="4" id="KW-0238">DNA-binding</keyword>
<keyword evidence="10" id="KW-1185">Reference proteome</keyword>
<evidence type="ECO:0000259" key="8">
    <source>
        <dbReference type="SMART" id="SM00906"/>
    </source>
</evidence>
<evidence type="ECO:0000256" key="1">
    <source>
        <dbReference type="ARBA" id="ARBA00022723"/>
    </source>
</evidence>
<keyword evidence="1" id="KW-0479">Metal-binding</keyword>